<comment type="caution">
    <text evidence="2">The sequence shown here is derived from an EMBL/GenBank/DDBJ whole genome shotgun (WGS) entry which is preliminary data.</text>
</comment>
<evidence type="ECO:0000313" key="2">
    <source>
        <dbReference type="EMBL" id="MDH6284103.1"/>
    </source>
</evidence>
<evidence type="ECO:0000259" key="1">
    <source>
        <dbReference type="Pfam" id="PF07508"/>
    </source>
</evidence>
<dbReference type="InterPro" id="IPR011109">
    <property type="entry name" value="DNA_bind_recombinase_dom"/>
</dbReference>
<dbReference type="Proteomes" id="UP001160334">
    <property type="component" value="Unassembled WGS sequence"/>
</dbReference>
<sequence length="71" mass="7669">MRRAKAQGKHVGRASRIDLIVVEEIVGMRVEGLSAKAIAEVLSEARIPTPGGGAQWYDSTIRRVLAREAVA</sequence>
<dbReference type="EMBL" id="JARXVC010000018">
    <property type="protein sequence ID" value="MDH6284103.1"/>
    <property type="molecule type" value="Genomic_DNA"/>
</dbReference>
<protein>
    <recommendedName>
        <fullName evidence="1">Recombinase domain-containing protein</fullName>
    </recommendedName>
</protein>
<accession>A0ABT6MIF8</accession>
<evidence type="ECO:0000313" key="3">
    <source>
        <dbReference type="Proteomes" id="UP001160334"/>
    </source>
</evidence>
<reference evidence="2 3" key="1">
    <citation type="submission" date="2023-04" db="EMBL/GenBank/DDBJ databases">
        <title>Forest soil microbial communities from Buena Vista Peninsula, Colon Province, Panama.</title>
        <authorList>
            <person name="Bouskill N."/>
        </authorList>
    </citation>
    <scope>NUCLEOTIDE SEQUENCE [LARGE SCALE GENOMIC DNA]</scope>
    <source>
        <strain evidence="2 3">CFH S0262</strain>
    </source>
</reference>
<keyword evidence="3" id="KW-1185">Reference proteome</keyword>
<gene>
    <name evidence="2" type="ORF">M2280_005355</name>
</gene>
<dbReference type="Pfam" id="PF07508">
    <property type="entry name" value="Recombinase"/>
    <property type="match status" value="1"/>
</dbReference>
<feature type="domain" description="Recombinase" evidence="1">
    <location>
        <begin position="21"/>
        <end position="70"/>
    </location>
</feature>
<proteinExistence type="predicted"/>
<name>A0ABT6MIF8_9NOCA</name>
<organism evidence="2 3">
    <name type="scientific">Prescottella agglutinans</name>
    <dbReference type="NCBI Taxonomy" id="1644129"/>
    <lineage>
        <taxon>Bacteria</taxon>
        <taxon>Bacillati</taxon>
        <taxon>Actinomycetota</taxon>
        <taxon>Actinomycetes</taxon>
        <taxon>Mycobacteriales</taxon>
        <taxon>Nocardiaceae</taxon>
        <taxon>Prescottella</taxon>
    </lineage>
</organism>
<dbReference type="RefSeq" id="WP_280763347.1">
    <property type="nucleotide sequence ID" value="NZ_JARXVC010000018.1"/>
</dbReference>